<feature type="domain" description="GOST seven transmembrane" evidence="10">
    <location>
        <begin position="190"/>
        <end position="455"/>
    </location>
</feature>
<feature type="chain" id="PRO_5014677577" evidence="9">
    <location>
        <begin position="21"/>
        <end position="596"/>
    </location>
</feature>
<name>A0A2N1JH37_9BASI</name>
<feature type="compositionally biased region" description="Acidic residues" evidence="7">
    <location>
        <begin position="552"/>
        <end position="561"/>
    </location>
</feature>
<evidence type="ECO:0000259" key="11">
    <source>
        <dbReference type="Pfam" id="PF21902"/>
    </source>
</evidence>
<dbReference type="GO" id="GO:0016020">
    <property type="term" value="C:membrane"/>
    <property type="evidence" value="ECO:0007669"/>
    <property type="project" value="UniProtKB-SubCell"/>
</dbReference>
<feature type="transmembrane region" description="Helical" evidence="8">
    <location>
        <begin position="315"/>
        <end position="337"/>
    </location>
</feature>
<evidence type="ECO:0000313" key="12">
    <source>
        <dbReference type="EMBL" id="PKI85871.1"/>
    </source>
</evidence>
<feature type="region of interest" description="Disordered" evidence="7">
    <location>
        <begin position="511"/>
        <end position="596"/>
    </location>
</feature>
<dbReference type="AlphaFoldDB" id="A0A2N1JH37"/>
<feature type="transmembrane region" description="Helical" evidence="8">
    <location>
        <begin position="192"/>
        <end position="214"/>
    </location>
</feature>
<feature type="transmembrane region" description="Helical" evidence="8">
    <location>
        <begin position="226"/>
        <end position="245"/>
    </location>
</feature>
<feature type="transmembrane region" description="Helical" evidence="8">
    <location>
        <begin position="283"/>
        <end position="303"/>
    </location>
</feature>
<gene>
    <name evidence="12" type="ORF">MVES_000350</name>
</gene>
<keyword evidence="13" id="KW-1185">Reference proteome</keyword>
<proteinExistence type="inferred from homology"/>
<evidence type="ECO:0000259" key="10">
    <source>
        <dbReference type="Pfam" id="PF06814"/>
    </source>
</evidence>
<feature type="transmembrane region" description="Helical" evidence="8">
    <location>
        <begin position="425"/>
        <end position="449"/>
    </location>
</feature>
<evidence type="ECO:0000256" key="1">
    <source>
        <dbReference type="ARBA" id="ARBA00004141"/>
    </source>
</evidence>
<keyword evidence="3 8" id="KW-0812">Transmembrane</keyword>
<feature type="domain" description="PTM1-like N-terminal" evidence="11">
    <location>
        <begin position="32"/>
        <end position="152"/>
    </location>
</feature>
<dbReference type="InterPro" id="IPR053937">
    <property type="entry name" value="GOST_TM"/>
</dbReference>
<feature type="transmembrane region" description="Helical" evidence="8">
    <location>
        <begin position="343"/>
        <end position="366"/>
    </location>
</feature>
<dbReference type="GO" id="GO:0005829">
    <property type="term" value="C:cytosol"/>
    <property type="evidence" value="ECO:0007669"/>
    <property type="project" value="GOC"/>
</dbReference>
<evidence type="ECO:0000256" key="2">
    <source>
        <dbReference type="ARBA" id="ARBA00007883"/>
    </source>
</evidence>
<dbReference type="Pfam" id="PF06814">
    <property type="entry name" value="GOST_TM"/>
    <property type="match status" value="1"/>
</dbReference>
<dbReference type="EMBL" id="KZ454987">
    <property type="protein sequence ID" value="PKI85871.1"/>
    <property type="molecule type" value="Genomic_DNA"/>
</dbReference>
<evidence type="ECO:0000256" key="4">
    <source>
        <dbReference type="ARBA" id="ARBA00022729"/>
    </source>
</evidence>
<feature type="transmembrane region" description="Helical" evidence="8">
    <location>
        <begin position="387"/>
        <end position="413"/>
    </location>
</feature>
<dbReference type="OrthoDB" id="19932at2759"/>
<dbReference type="PANTHER" id="PTHR21229">
    <property type="entry name" value="LUNG SEVEN TRANSMEMBRANE RECEPTOR"/>
    <property type="match status" value="1"/>
</dbReference>
<evidence type="ECO:0000256" key="6">
    <source>
        <dbReference type="ARBA" id="ARBA00023136"/>
    </source>
</evidence>
<keyword evidence="6 8" id="KW-0472">Membrane</keyword>
<dbReference type="InterPro" id="IPR053938">
    <property type="entry name" value="PTM1-like_N"/>
</dbReference>
<dbReference type="PANTHER" id="PTHR21229:SF1">
    <property type="entry name" value="GH17801P"/>
    <property type="match status" value="1"/>
</dbReference>
<sequence>MHFRWSLLAACLLQILPAYAYIVGIKDSEGLRQTCSGMYAGKNTSIDVAFYPGSRGHATAIVYNLNDLSKLGKYDLELQHLGKTARTYVCSQTAVKHGLCSEKDLGLFIVDDTYGPVTSIKQAKFDFGSGINKTEAMSYNVTETGYYCIGATSLSLLADPRQTDLSEGQFEGHAAFHNVFAGNLPAGEHPKLGFYGLLTLLYIALGAVWLALCIRHRDQIVTVQHFITGTIVFLIVEMACQWGFYKYFNTHAIDYLRFRAADGSASVTSTARFLLVLVNLLDAMRNSLSLFLLLIVSMGYGVVRPTIGSVVTKVYILTALHFVFGMIYSVGVIFILLDINATWVFFFVIPLSMTLTTFMVWTLYSLKSTILYLDSRHQKFKGAMFQRLYFILLGAVAAVMGFFCLTTFLIVMGSSDDPSTEMWKYRWIILDGSLCSVYFVVFALIAYVWRPTGHNMRLAMSDELATDEEAAGNTYEVHTLGGDDDDELDDDAAEIHAEHLHHLSRLEQEQDYGGIRLPDKLGKQPDWEEEEEDGPPPYSTKGASSVHKMADTEDLVFDADVDGQSTHPRTSYDADADDTERERLRLSEDDAQRKDA</sequence>
<keyword evidence="5 8" id="KW-1133">Transmembrane helix</keyword>
<comment type="similarity">
    <text evidence="2">Belongs to the LU7TM family.</text>
</comment>
<dbReference type="STRING" id="2020962.A0A2N1JH37"/>
<accession>A0A2N1JH37</accession>
<evidence type="ECO:0000256" key="9">
    <source>
        <dbReference type="SAM" id="SignalP"/>
    </source>
</evidence>
<evidence type="ECO:0000313" key="13">
    <source>
        <dbReference type="Proteomes" id="UP000232875"/>
    </source>
</evidence>
<feature type="compositionally biased region" description="Basic and acidic residues" evidence="7">
    <location>
        <begin position="580"/>
        <end position="596"/>
    </location>
</feature>
<organism evidence="12 13">
    <name type="scientific">Malassezia vespertilionis</name>
    <dbReference type="NCBI Taxonomy" id="2020962"/>
    <lineage>
        <taxon>Eukaryota</taxon>
        <taxon>Fungi</taxon>
        <taxon>Dikarya</taxon>
        <taxon>Basidiomycota</taxon>
        <taxon>Ustilaginomycotina</taxon>
        <taxon>Malasseziomycetes</taxon>
        <taxon>Malasseziales</taxon>
        <taxon>Malasseziaceae</taxon>
        <taxon>Malassezia</taxon>
    </lineage>
</organism>
<evidence type="ECO:0000256" key="8">
    <source>
        <dbReference type="SAM" id="Phobius"/>
    </source>
</evidence>
<dbReference type="Proteomes" id="UP000232875">
    <property type="component" value="Unassembled WGS sequence"/>
</dbReference>
<dbReference type="GO" id="GO:0005794">
    <property type="term" value="C:Golgi apparatus"/>
    <property type="evidence" value="ECO:0007669"/>
    <property type="project" value="TreeGrafter"/>
</dbReference>
<feature type="signal peptide" evidence="9">
    <location>
        <begin position="1"/>
        <end position="20"/>
    </location>
</feature>
<evidence type="ECO:0000256" key="7">
    <source>
        <dbReference type="SAM" id="MobiDB-lite"/>
    </source>
</evidence>
<reference evidence="12 13" key="1">
    <citation type="submission" date="2017-10" db="EMBL/GenBank/DDBJ databases">
        <title>A novel species of cold-tolerant Malassezia isolated from bats.</title>
        <authorList>
            <person name="Lorch J.M."/>
            <person name="Palmer J.M."/>
            <person name="Vanderwolf K.J."/>
            <person name="Schmidt K.Z."/>
            <person name="Verant M.L."/>
            <person name="Weller T.J."/>
            <person name="Blehert D.S."/>
        </authorList>
    </citation>
    <scope>NUCLEOTIDE SEQUENCE [LARGE SCALE GENOMIC DNA]</scope>
    <source>
        <strain evidence="12 13">NWHC:44797-103</strain>
    </source>
</reference>
<dbReference type="InterPro" id="IPR009637">
    <property type="entry name" value="GPR107/GPR108-like"/>
</dbReference>
<evidence type="ECO:0000256" key="3">
    <source>
        <dbReference type="ARBA" id="ARBA00022692"/>
    </source>
</evidence>
<keyword evidence="4 9" id="KW-0732">Signal</keyword>
<evidence type="ECO:0000256" key="5">
    <source>
        <dbReference type="ARBA" id="ARBA00022989"/>
    </source>
</evidence>
<feature type="compositionally biased region" description="Basic and acidic residues" evidence="7">
    <location>
        <begin position="517"/>
        <end position="526"/>
    </location>
</feature>
<dbReference type="GO" id="GO:0042147">
    <property type="term" value="P:retrograde transport, endosome to Golgi"/>
    <property type="evidence" value="ECO:0007669"/>
    <property type="project" value="TreeGrafter"/>
</dbReference>
<dbReference type="Pfam" id="PF21902">
    <property type="entry name" value="PTM1-like_N"/>
    <property type="match status" value="1"/>
</dbReference>
<protein>
    <submittedName>
        <fullName evidence="12">Uncharacterized protein</fullName>
    </submittedName>
</protein>
<comment type="subcellular location">
    <subcellularLocation>
        <location evidence="1">Membrane</location>
        <topology evidence="1">Multi-pass membrane protein</topology>
    </subcellularLocation>
</comment>